<evidence type="ECO:0000313" key="2">
    <source>
        <dbReference type="Proteomes" id="UP000019487"/>
    </source>
</evidence>
<comment type="caution">
    <text evidence="1">The sequence shown here is derived from an EMBL/GenBank/DDBJ whole genome shotgun (WGS) entry which is preliminary data.</text>
</comment>
<reference evidence="1 2" key="1">
    <citation type="journal article" date="2014" name="Genome Announc.">
        <title>Draft genome sequence of Sclerotinia borealis, a psychrophilic plant pathogenic fungus.</title>
        <authorList>
            <person name="Mardanov A.V."/>
            <person name="Beletsky A.V."/>
            <person name="Kadnikov V.V."/>
            <person name="Ignatov A.N."/>
            <person name="Ravin N.V."/>
        </authorList>
    </citation>
    <scope>NUCLEOTIDE SEQUENCE [LARGE SCALE GENOMIC DNA]</scope>
    <source>
        <strain evidence="2">F-4157</strain>
    </source>
</reference>
<dbReference type="AlphaFoldDB" id="W9C457"/>
<evidence type="ECO:0000313" key="1">
    <source>
        <dbReference type="EMBL" id="ESZ89714.1"/>
    </source>
</evidence>
<dbReference type="EMBL" id="AYSA01000805">
    <property type="protein sequence ID" value="ESZ89714.1"/>
    <property type="molecule type" value="Genomic_DNA"/>
</dbReference>
<organism evidence="1 2">
    <name type="scientific">Sclerotinia borealis (strain F-4128)</name>
    <dbReference type="NCBI Taxonomy" id="1432307"/>
    <lineage>
        <taxon>Eukaryota</taxon>
        <taxon>Fungi</taxon>
        <taxon>Dikarya</taxon>
        <taxon>Ascomycota</taxon>
        <taxon>Pezizomycotina</taxon>
        <taxon>Leotiomycetes</taxon>
        <taxon>Helotiales</taxon>
        <taxon>Sclerotiniaceae</taxon>
        <taxon>Sclerotinia</taxon>
    </lineage>
</organism>
<gene>
    <name evidence="1" type="ORF">SBOR_9908</name>
</gene>
<keyword evidence="2" id="KW-1185">Reference proteome</keyword>
<sequence length="101" mass="11549">MESTSDDLKKPANMTPRQLSIHILAVKMMLIDFNCLIEEYRQTVDNAGENLPNMKMWWTGLLDLATELEKALDQKMGPLMRLVDAKFDFSNADMEDIVGEI</sequence>
<proteinExistence type="predicted"/>
<name>W9C457_SCLBF</name>
<protein>
    <submittedName>
        <fullName evidence="1">Uncharacterized protein</fullName>
    </submittedName>
</protein>
<accession>W9C457</accession>
<dbReference type="Proteomes" id="UP000019487">
    <property type="component" value="Unassembled WGS sequence"/>
</dbReference>
<dbReference type="HOGENOM" id="CLU_2293321_0_0_1"/>